<sequence>MATKSDNTGAFRRYVVEFIGTFFLLIAFCMSVQSGLGQFAPLAVGAMLMVMMYAGGPISGGHYNPAVSLAAYLRGTLHLGDLLPYIVAQALGGTFASMLSGFLITSMGIAEPTTKELDIVPSLIAEFLGTFALVYVFLNVTTSKRSTGNTYFGLAIGSTFLASMYLFSGISGGAFNPAIALGITMAGLASWASIWIYIVANFVAGALAAFLFQYVNGPEA</sequence>
<evidence type="ECO:0000256" key="5">
    <source>
        <dbReference type="ARBA" id="ARBA00023136"/>
    </source>
</evidence>
<gene>
    <name evidence="8" type="ORF">IPP15_17195</name>
</gene>
<dbReference type="GO" id="GO:0015267">
    <property type="term" value="F:channel activity"/>
    <property type="evidence" value="ECO:0007669"/>
    <property type="project" value="InterPro"/>
</dbReference>
<reference evidence="8 9" key="1">
    <citation type="submission" date="2020-10" db="EMBL/GenBank/DDBJ databases">
        <title>Connecting structure to function with the recovery of over 1000 high-quality activated sludge metagenome-assembled genomes encoding full-length rRNA genes using long-read sequencing.</title>
        <authorList>
            <person name="Singleton C.M."/>
            <person name="Petriglieri F."/>
            <person name="Kristensen J.M."/>
            <person name="Kirkegaard R.H."/>
            <person name="Michaelsen T.Y."/>
            <person name="Andersen M.H."/>
            <person name="Karst S.M."/>
            <person name="Dueholm M.S."/>
            <person name="Nielsen P.H."/>
            <person name="Albertsen M."/>
        </authorList>
    </citation>
    <scope>NUCLEOTIDE SEQUENCE [LARGE SCALE GENOMIC DNA]</scope>
    <source>
        <strain evidence="8">Ribe_18-Q3-R11-54_MAXAC.273</strain>
    </source>
</reference>
<feature type="transmembrane region" description="Helical" evidence="7">
    <location>
        <begin position="119"/>
        <end position="138"/>
    </location>
</feature>
<evidence type="ECO:0000313" key="9">
    <source>
        <dbReference type="Proteomes" id="UP000808337"/>
    </source>
</evidence>
<evidence type="ECO:0000256" key="1">
    <source>
        <dbReference type="ARBA" id="ARBA00004141"/>
    </source>
</evidence>
<keyword evidence="5 7" id="KW-0472">Membrane</keyword>
<dbReference type="Gene3D" id="1.20.1080.10">
    <property type="entry name" value="Glycerol uptake facilitator protein"/>
    <property type="match status" value="1"/>
</dbReference>
<feature type="transmembrane region" description="Helical" evidence="7">
    <location>
        <begin position="14"/>
        <end position="33"/>
    </location>
</feature>
<dbReference type="GO" id="GO:0016020">
    <property type="term" value="C:membrane"/>
    <property type="evidence" value="ECO:0007669"/>
    <property type="project" value="UniProtKB-SubCell"/>
</dbReference>
<name>A0A9D7SVW0_9BACT</name>
<keyword evidence="3 6" id="KW-0812">Transmembrane</keyword>
<dbReference type="Proteomes" id="UP000808337">
    <property type="component" value="Unassembled WGS sequence"/>
</dbReference>
<dbReference type="PRINTS" id="PR00783">
    <property type="entry name" value="MINTRINSICP"/>
</dbReference>
<feature type="transmembrane region" description="Helical" evidence="7">
    <location>
        <begin position="194"/>
        <end position="215"/>
    </location>
</feature>
<dbReference type="EMBL" id="JADKGY010000029">
    <property type="protein sequence ID" value="MBK9984077.1"/>
    <property type="molecule type" value="Genomic_DNA"/>
</dbReference>
<keyword evidence="4 7" id="KW-1133">Transmembrane helix</keyword>
<evidence type="ECO:0000256" key="6">
    <source>
        <dbReference type="RuleBase" id="RU000477"/>
    </source>
</evidence>
<evidence type="ECO:0000256" key="4">
    <source>
        <dbReference type="ARBA" id="ARBA00022989"/>
    </source>
</evidence>
<dbReference type="InterPro" id="IPR000425">
    <property type="entry name" value="MIP"/>
</dbReference>
<comment type="subcellular location">
    <subcellularLocation>
        <location evidence="1">Membrane</location>
        <topology evidence="1">Multi-pass membrane protein</topology>
    </subcellularLocation>
</comment>
<dbReference type="PANTHER" id="PTHR45724">
    <property type="entry name" value="AQUAPORIN NIP2-1"/>
    <property type="match status" value="1"/>
</dbReference>
<dbReference type="InterPro" id="IPR023271">
    <property type="entry name" value="Aquaporin-like"/>
</dbReference>
<keyword evidence="2 6" id="KW-0813">Transport</keyword>
<protein>
    <submittedName>
        <fullName evidence="8">Aquaporin</fullName>
    </submittedName>
</protein>
<dbReference type="AlphaFoldDB" id="A0A9D7SVW0"/>
<dbReference type="SUPFAM" id="SSF81338">
    <property type="entry name" value="Aquaporin-like"/>
    <property type="match status" value="1"/>
</dbReference>
<dbReference type="PANTHER" id="PTHR45724:SF13">
    <property type="entry name" value="AQUAPORIN NIP1-1-RELATED"/>
    <property type="match status" value="1"/>
</dbReference>
<dbReference type="PROSITE" id="PS00221">
    <property type="entry name" value="MIP"/>
    <property type="match status" value="1"/>
</dbReference>
<dbReference type="Pfam" id="PF00230">
    <property type="entry name" value="MIP"/>
    <property type="match status" value="1"/>
</dbReference>
<feature type="transmembrane region" description="Helical" evidence="7">
    <location>
        <begin position="150"/>
        <end position="174"/>
    </location>
</feature>
<evidence type="ECO:0000256" key="7">
    <source>
        <dbReference type="SAM" id="Phobius"/>
    </source>
</evidence>
<comment type="similarity">
    <text evidence="6">Belongs to the MIP/aquaporin (TC 1.A.8) family.</text>
</comment>
<evidence type="ECO:0000256" key="2">
    <source>
        <dbReference type="ARBA" id="ARBA00022448"/>
    </source>
</evidence>
<feature type="transmembrane region" description="Helical" evidence="7">
    <location>
        <begin position="82"/>
        <end position="107"/>
    </location>
</feature>
<proteinExistence type="inferred from homology"/>
<dbReference type="InterPro" id="IPR034294">
    <property type="entry name" value="Aquaporin_transptr"/>
</dbReference>
<evidence type="ECO:0000313" key="8">
    <source>
        <dbReference type="EMBL" id="MBK9984077.1"/>
    </source>
</evidence>
<organism evidence="8 9">
    <name type="scientific">Candidatus Opimibacter skivensis</name>
    <dbReference type="NCBI Taxonomy" id="2982028"/>
    <lineage>
        <taxon>Bacteria</taxon>
        <taxon>Pseudomonadati</taxon>
        <taxon>Bacteroidota</taxon>
        <taxon>Saprospiria</taxon>
        <taxon>Saprospirales</taxon>
        <taxon>Saprospiraceae</taxon>
        <taxon>Candidatus Opimibacter</taxon>
    </lineage>
</organism>
<comment type="caution">
    <text evidence="8">The sequence shown here is derived from an EMBL/GenBank/DDBJ whole genome shotgun (WGS) entry which is preliminary data.</text>
</comment>
<feature type="transmembrane region" description="Helical" evidence="7">
    <location>
        <begin position="39"/>
        <end position="61"/>
    </location>
</feature>
<evidence type="ECO:0000256" key="3">
    <source>
        <dbReference type="ARBA" id="ARBA00022692"/>
    </source>
</evidence>
<accession>A0A9D7SVW0</accession>
<dbReference type="InterPro" id="IPR022357">
    <property type="entry name" value="MIP_CS"/>
</dbReference>